<dbReference type="Pfam" id="PF10204">
    <property type="entry name" value="DuoxA"/>
    <property type="match status" value="1"/>
</dbReference>
<keyword evidence="4 7" id="KW-1133">Transmembrane helix</keyword>
<keyword evidence="6" id="KW-0325">Glycoprotein</keyword>
<feature type="transmembrane region" description="Helical" evidence="7">
    <location>
        <begin position="33"/>
        <end position="53"/>
    </location>
</feature>
<evidence type="ECO:0000256" key="5">
    <source>
        <dbReference type="ARBA" id="ARBA00023136"/>
    </source>
</evidence>
<name>A0ABM1S6I2_LIMPO</name>
<dbReference type="InterPro" id="IPR018469">
    <property type="entry name" value="Dual_oxidase_maturation_fac"/>
</dbReference>
<evidence type="ECO:0000256" key="4">
    <source>
        <dbReference type="ARBA" id="ARBA00022989"/>
    </source>
</evidence>
<dbReference type="PANTHER" id="PTHR31158:SF10">
    <property type="entry name" value="LD27791P"/>
    <property type="match status" value="1"/>
</dbReference>
<proteinExistence type="inferred from homology"/>
<evidence type="ECO:0000256" key="1">
    <source>
        <dbReference type="ARBA" id="ARBA00004141"/>
    </source>
</evidence>
<feature type="transmembrane region" description="Helical" evidence="7">
    <location>
        <begin position="186"/>
        <end position="206"/>
    </location>
</feature>
<accession>A0ABM1S6I2</accession>
<sequence>MLKGWFDAFRSGGGPTLYNYSNRTPVIEDIQNIVIYVSFSTVFIAFLIVFPGIRKERFSTFVSVTISLFVGAIILVTNYGAAWHVARAKIYTSHHAFSRQKIETNIGVHIGLNGVNITLKAMPKNALLADINYNERFSWIRPTEVKEEYKEALIKGLPFPILTIAEYLSQDLEGFCWGRSYRTAGYYSYILLWTAFSLWLLMNILFCTVPRYGAYCMQLMGCVMILTNAIYALLLPRKPLVIPFEGGLLRFYYGWCFWLVLAAGIITVLVGATVVIVDTVFPNKFSTILEVDYDTPYRYFVVQDSAYTKVKETSLELQPISQPLDAAVPGTSTEGIDNPAYENDDSDVSTIVNGKRAVSLHQFGKLAHREALRKGAILPTNRITSNVPENITISRSAKVKVDVQAADMW</sequence>
<feature type="transmembrane region" description="Helical" evidence="7">
    <location>
        <begin position="212"/>
        <end position="234"/>
    </location>
</feature>
<keyword evidence="5 7" id="KW-0472">Membrane</keyword>
<evidence type="ECO:0000256" key="7">
    <source>
        <dbReference type="SAM" id="Phobius"/>
    </source>
</evidence>
<comment type="similarity">
    <text evidence="2">Belongs to the DUOXA family.</text>
</comment>
<keyword evidence="3 7" id="KW-0812">Transmembrane</keyword>
<evidence type="ECO:0000256" key="2">
    <source>
        <dbReference type="ARBA" id="ARBA00009816"/>
    </source>
</evidence>
<evidence type="ECO:0000256" key="3">
    <source>
        <dbReference type="ARBA" id="ARBA00022692"/>
    </source>
</evidence>
<reference evidence="9" key="1">
    <citation type="submission" date="2025-08" db="UniProtKB">
        <authorList>
            <consortium name="RefSeq"/>
        </authorList>
    </citation>
    <scope>IDENTIFICATION</scope>
    <source>
        <tissue evidence="9">Muscle</tissue>
    </source>
</reference>
<organism evidence="8 9">
    <name type="scientific">Limulus polyphemus</name>
    <name type="common">Atlantic horseshoe crab</name>
    <dbReference type="NCBI Taxonomy" id="6850"/>
    <lineage>
        <taxon>Eukaryota</taxon>
        <taxon>Metazoa</taxon>
        <taxon>Ecdysozoa</taxon>
        <taxon>Arthropoda</taxon>
        <taxon>Chelicerata</taxon>
        <taxon>Merostomata</taxon>
        <taxon>Xiphosura</taxon>
        <taxon>Limulidae</taxon>
        <taxon>Limulus</taxon>
    </lineage>
</organism>
<dbReference type="PANTHER" id="PTHR31158">
    <property type="entry name" value="DUAL OXIDASE 2"/>
    <property type="match status" value="1"/>
</dbReference>
<evidence type="ECO:0000256" key="6">
    <source>
        <dbReference type="ARBA" id="ARBA00023180"/>
    </source>
</evidence>
<keyword evidence="8" id="KW-1185">Reference proteome</keyword>
<dbReference type="GeneID" id="106457544"/>
<evidence type="ECO:0000313" key="8">
    <source>
        <dbReference type="Proteomes" id="UP000694941"/>
    </source>
</evidence>
<dbReference type="RefSeq" id="XP_022239237.1">
    <property type="nucleotide sequence ID" value="XM_022383529.1"/>
</dbReference>
<protein>
    <submittedName>
        <fullName evidence="9">Dual oxidase maturation factor 2-like</fullName>
    </submittedName>
</protein>
<comment type="subcellular location">
    <subcellularLocation>
        <location evidence="1">Membrane</location>
        <topology evidence="1">Multi-pass membrane protein</topology>
    </subcellularLocation>
</comment>
<evidence type="ECO:0000313" key="9">
    <source>
        <dbReference type="RefSeq" id="XP_022239237.1"/>
    </source>
</evidence>
<feature type="transmembrane region" description="Helical" evidence="7">
    <location>
        <begin position="59"/>
        <end position="81"/>
    </location>
</feature>
<dbReference type="Proteomes" id="UP000694941">
    <property type="component" value="Unplaced"/>
</dbReference>
<feature type="transmembrane region" description="Helical" evidence="7">
    <location>
        <begin position="255"/>
        <end position="277"/>
    </location>
</feature>
<gene>
    <name evidence="9" type="primary">LOC106457544</name>
</gene>